<dbReference type="NCBIfam" id="TIGR04056">
    <property type="entry name" value="OMP_RagA_SusC"/>
    <property type="match status" value="1"/>
</dbReference>
<dbReference type="Pfam" id="PF07660">
    <property type="entry name" value="STN"/>
    <property type="match status" value="1"/>
</dbReference>
<dbReference type="GO" id="GO:0009279">
    <property type="term" value="C:cell outer membrane"/>
    <property type="evidence" value="ECO:0007669"/>
    <property type="project" value="UniProtKB-SubCell"/>
</dbReference>
<dbReference type="InterPro" id="IPR023997">
    <property type="entry name" value="TonB-dep_OMP_SusC/RagA_CS"/>
</dbReference>
<accession>A0A6H0KK87</accession>
<dbReference type="Pfam" id="PF07715">
    <property type="entry name" value="Plug"/>
    <property type="match status" value="1"/>
</dbReference>
<dbReference type="PROSITE" id="PS52016">
    <property type="entry name" value="TONB_DEPENDENT_REC_3"/>
    <property type="match status" value="1"/>
</dbReference>
<evidence type="ECO:0000256" key="3">
    <source>
        <dbReference type="ARBA" id="ARBA00023237"/>
    </source>
</evidence>
<dbReference type="InterPro" id="IPR012910">
    <property type="entry name" value="Plug_dom"/>
</dbReference>
<proteinExistence type="inferred from homology"/>
<evidence type="ECO:0000256" key="1">
    <source>
        <dbReference type="ARBA" id="ARBA00022448"/>
    </source>
</evidence>
<protein>
    <submittedName>
        <fullName evidence="6">TonB-dependent receptor</fullName>
    </submittedName>
</protein>
<evidence type="ECO:0000256" key="4">
    <source>
        <dbReference type="PROSITE-ProRule" id="PRU01360"/>
    </source>
</evidence>
<evidence type="ECO:0000259" key="5">
    <source>
        <dbReference type="SMART" id="SM00965"/>
    </source>
</evidence>
<keyword evidence="4" id="KW-1134">Transmembrane beta strand</keyword>
<keyword evidence="1 4" id="KW-0813">Transport</keyword>
<dbReference type="SUPFAM" id="SSF56935">
    <property type="entry name" value="Porins"/>
    <property type="match status" value="1"/>
</dbReference>
<keyword evidence="2 4" id="KW-0472">Membrane</keyword>
<dbReference type="InterPro" id="IPR023996">
    <property type="entry name" value="TonB-dep_OMP_SusC/RagA"/>
</dbReference>
<dbReference type="InterPro" id="IPR037066">
    <property type="entry name" value="Plug_dom_sf"/>
</dbReference>
<keyword evidence="4" id="KW-0812">Transmembrane</keyword>
<dbReference type="Gene3D" id="2.170.130.10">
    <property type="entry name" value="TonB-dependent receptor, plug domain"/>
    <property type="match status" value="1"/>
</dbReference>
<evidence type="ECO:0000313" key="6">
    <source>
        <dbReference type="EMBL" id="QIU92988.1"/>
    </source>
</evidence>
<feature type="domain" description="Secretin/TonB short N-terminal" evidence="5">
    <location>
        <begin position="71"/>
        <end position="122"/>
    </location>
</feature>
<keyword evidence="6" id="KW-0675">Receptor</keyword>
<gene>
    <name evidence="6" type="ORF">BacF7301_01975</name>
</gene>
<dbReference type="Gene3D" id="2.60.40.1120">
    <property type="entry name" value="Carboxypeptidase-like, regulatory domain"/>
    <property type="match status" value="1"/>
</dbReference>
<keyword evidence="7" id="KW-1185">Reference proteome</keyword>
<evidence type="ECO:0000313" key="7">
    <source>
        <dbReference type="Proteomes" id="UP000501780"/>
    </source>
</evidence>
<dbReference type="InterPro" id="IPR011662">
    <property type="entry name" value="Secretin/TonB_short_N"/>
</dbReference>
<dbReference type="RefSeq" id="WP_167959748.1">
    <property type="nucleotide sequence ID" value="NZ_CP050831.1"/>
</dbReference>
<dbReference type="InterPro" id="IPR039426">
    <property type="entry name" value="TonB-dep_rcpt-like"/>
</dbReference>
<comment type="similarity">
    <text evidence="4">Belongs to the TonB-dependent receptor family.</text>
</comment>
<dbReference type="Pfam" id="PF13715">
    <property type="entry name" value="CarbopepD_reg_2"/>
    <property type="match status" value="1"/>
</dbReference>
<dbReference type="NCBIfam" id="TIGR04057">
    <property type="entry name" value="SusC_RagA_signa"/>
    <property type="match status" value="1"/>
</dbReference>
<dbReference type="InterPro" id="IPR008969">
    <property type="entry name" value="CarboxyPept-like_regulatory"/>
</dbReference>
<sequence length="1147" mass="127245">MKNISIPKGVRGFILPSSFLGKLRLCTWQILFLLFFVPAQSWSQQSELLTLNMKSVTLKQFVEAVQTQSGYSFLYKDNQLNTNQRVTVSAKKQSIDVVLEQAFKGKGISWKIQGKQILLFPAKEESAAGTGTKKSRTVKGNVTTTTGESIPGASVKLLNATTGVITDIDGFYMITVPDGQTTLEYRFMGYEARTVKVGNQTTINVSLEEATSSLEEVVVVGYGAQKKVTMTGSVASVNIGSLKTPVANLSNALQGKVAGIISVQSSGEPGYDNSTFTIRGIGTFTGNTSPLVIVDGVQRDDVNSTYGGAYNNIDPEDIVSISLLKDASATAVYGAKGANGVMIITTKRGTVGKPKISIKAETGFTNFTKVPKMLSGADYMMLYNESRRNSGLNEVYSREQILKTESGLDPYLYPNVDWINQIYKKVSSVSNVNLNISGGSDLVRYYLSASFYNQGGQYNVKDENGYNPNLNYKRYDFRSNVDVNITKTTLLQMNLSAIMVDSRYPGIGANKLWYEAFSTSPVAFPVRYPDGRWAGPPANAGSNPMNEVQNTGYTDTFRPALQSVFTVNQKLDFITKGLSAYVRFSFDSYSEFNNKRTGGVDLWYANQRDGNGELIFGKPIKEGSDELYYEHSDTGERVIYTEANIAYDRTFGSHNINGMVLYNMRNRMIATAGSAIASIPYRNQAVAARLGYGYKDRYLAEINGSYTGSENFAPGHRFGFFPAASVGWVISHEPFFQNIVQTVDLLKLRASYGIVGNDNIGGTGDRFAYFTQFGSGNNYGFGPNGNLVYGIRETLLGSDKLTWEKSYKTNIGLEMMLLGKLSLTLDYYWERRKDILIQRSSLPSMAGFDAAIYANMGEMDNKGLDANLEYQTRINNKVGLRLYGNVTYSKNKIVFRDEPDMQYAYQKSEGTRYGEYYGYIADGYFQSWEEIANSPKQLRELAPGDIKYKDLNNDNVIDANDQCYLGKSWFPSWSYGMGFNVNYHNFDLSLFFQGVSDVSIMANGGSMDTGNGDWGAGGVGIVPFTGMGLNPSNVITKALDRWTEDNPRADAWYPRMTANASTSDNNYVNSTHWLKNGNYLRLKQASLGYTLENKKLMDKGIEYLYFYLSGQNLLTFSKFKLWDPELGSNGAKYPLSRMVTLGMRVSF</sequence>
<reference evidence="6 7" key="1">
    <citation type="submission" date="2020-03" db="EMBL/GenBank/DDBJ databases">
        <title>Genomic analysis of Bacteroides faecium CBA7301.</title>
        <authorList>
            <person name="Kim J."/>
            <person name="Roh S.W."/>
        </authorList>
    </citation>
    <scope>NUCLEOTIDE SEQUENCE [LARGE SCALE GENOMIC DNA]</scope>
    <source>
        <strain evidence="6 7">CBA7301</strain>
    </source>
</reference>
<dbReference type="SMART" id="SM00965">
    <property type="entry name" value="STN"/>
    <property type="match status" value="1"/>
</dbReference>
<keyword evidence="3 4" id="KW-0998">Cell outer membrane</keyword>
<evidence type="ECO:0000256" key="2">
    <source>
        <dbReference type="ARBA" id="ARBA00023136"/>
    </source>
</evidence>
<dbReference type="SUPFAM" id="SSF49464">
    <property type="entry name" value="Carboxypeptidase regulatory domain-like"/>
    <property type="match status" value="1"/>
</dbReference>
<dbReference type="AlphaFoldDB" id="A0A6H0KK87"/>
<dbReference type="KEGG" id="bfc:BacF7301_01975"/>
<organism evidence="6 7">
    <name type="scientific">Bacteroides faecium</name>
    <dbReference type="NCBI Taxonomy" id="2715212"/>
    <lineage>
        <taxon>Bacteria</taxon>
        <taxon>Pseudomonadati</taxon>
        <taxon>Bacteroidota</taxon>
        <taxon>Bacteroidia</taxon>
        <taxon>Bacteroidales</taxon>
        <taxon>Bacteroidaceae</taxon>
        <taxon>Bacteroides</taxon>
    </lineage>
</organism>
<dbReference type="EMBL" id="CP050831">
    <property type="protein sequence ID" value="QIU92988.1"/>
    <property type="molecule type" value="Genomic_DNA"/>
</dbReference>
<dbReference type="FunFam" id="2.170.130.10:FF:000003">
    <property type="entry name" value="SusC/RagA family TonB-linked outer membrane protein"/>
    <property type="match status" value="1"/>
</dbReference>
<comment type="subcellular location">
    <subcellularLocation>
        <location evidence="4">Cell outer membrane</location>
        <topology evidence="4">Multi-pass membrane protein</topology>
    </subcellularLocation>
</comment>
<dbReference type="Proteomes" id="UP000501780">
    <property type="component" value="Chromosome"/>
</dbReference>
<name>A0A6H0KK87_9BACE</name>